<dbReference type="InterPro" id="IPR052698">
    <property type="entry name" value="MoCofactor_Util/Proc"/>
</dbReference>
<evidence type="ECO:0000259" key="2">
    <source>
        <dbReference type="Pfam" id="PF13478"/>
    </source>
</evidence>
<evidence type="ECO:0000313" key="4">
    <source>
        <dbReference type="Proteomes" id="UP000620046"/>
    </source>
</evidence>
<feature type="domain" description="XdhC Rossmann" evidence="2">
    <location>
        <begin position="207"/>
        <end position="343"/>
    </location>
</feature>
<protein>
    <recommendedName>
        <fullName evidence="5">XdhC/CoxI family protein</fullName>
    </recommendedName>
</protein>
<dbReference type="RefSeq" id="WP_188794989.1">
    <property type="nucleotide sequence ID" value="NZ_BMJA01000002.1"/>
</dbReference>
<accession>A0ABQ1G786</accession>
<dbReference type="Pfam" id="PF02625">
    <property type="entry name" value="XdhC_CoxI"/>
    <property type="match status" value="1"/>
</dbReference>
<proteinExistence type="predicted"/>
<evidence type="ECO:0000313" key="3">
    <source>
        <dbReference type="EMBL" id="GGA37934.1"/>
    </source>
</evidence>
<dbReference type="EMBL" id="BMJA01000002">
    <property type="protein sequence ID" value="GGA37934.1"/>
    <property type="molecule type" value="Genomic_DNA"/>
</dbReference>
<dbReference type="Proteomes" id="UP000620046">
    <property type="component" value="Unassembled WGS sequence"/>
</dbReference>
<dbReference type="Pfam" id="PF13478">
    <property type="entry name" value="XdhC_C"/>
    <property type="match status" value="1"/>
</dbReference>
<sequence>MNSAHELTTLIAALRDLHRETTPKAALATLTRTRGSTFRRPGTRMLVLGNGQVVCELSGGCPQRDIVARALEVMGSGETRLVGYNAESGLDVLIEMGCGGELEILIEPLLSIHDTDFIDTLSRCLDERRMLHMATLFGVNGKTVLPRRLVWNGNGVAYDAIGDALLVQAIIAHTPGLALRRAGTVRFPSAQGTVDVLVEAIAPPHALVVIGSSAAARALLPLASALGWRTTLVDHDPARLRASDLPAGLHTACATPPQLMDAVALDAHSSVVVMTHNLEQDMAYLGALRNAPVAYIGALGSRERVARMRNSPALDGLHVHAPAGLDIGSETPEEIALAIAAEIMAVVNDRNGGHLRDNDGAIHSS</sequence>
<gene>
    <name evidence="3" type="ORF">GCM10010981_28850</name>
</gene>
<dbReference type="PANTHER" id="PTHR30388">
    <property type="entry name" value="ALDEHYDE OXIDOREDUCTASE MOLYBDENUM COFACTOR ASSEMBLY PROTEIN"/>
    <property type="match status" value="1"/>
</dbReference>
<dbReference type="PANTHER" id="PTHR30388:SF4">
    <property type="entry name" value="MOLYBDENUM COFACTOR INSERTION CHAPERONE PAOD"/>
    <property type="match status" value="1"/>
</dbReference>
<dbReference type="Gene3D" id="3.40.50.720">
    <property type="entry name" value="NAD(P)-binding Rossmann-like Domain"/>
    <property type="match status" value="1"/>
</dbReference>
<reference evidence="4" key="1">
    <citation type="journal article" date="2019" name="Int. J. Syst. Evol. Microbiol.">
        <title>The Global Catalogue of Microorganisms (GCM) 10K type strain sequencing project: providing services to taxonomists for standard genome sequencing and annotation.</title>
        <authorList>
            <consortium name="The Broad Institute Genomics Platform"/>
            <consortium name="The Broad Institute Genome Sequencing Center for Infectious Disease"/>
            <person name="Wu L."/>
            <person name="Ma J."/>
        </authorList>
    </citation>
    <scope>NUCLEOTIDE SEQUENCE [LARGE SCALE GENOMIC DNA]</scope>
    <source>
        <strain evidence="4">CGMCC 1.15439</strain>
    </source>
</reference>
<dbReference type="InterPro" id="IPR003777">
    <property type="entry name" value="XdhC_CoxI"/>
</dbReference>
<organism evidence="3 4">
    <name type="scientific">Dyella nitratireducens</name>
    <dbReference type="NCBI Taxonomy" id="1849580"/>
    <lineage>
        <taxon>Bacteria</taxon>
        <taxon>Pseudomonadati</taxon>
        <taxon>Pseudomonadota</taxon>
        <taxon>Gammaproteobacteria</taxon>
        <taxon>Lysobacterales</taxon>
        <taxon>Rhodanobacteraceae</taxon>
        <taxon>Dyella</taxon>
    </lineage>
</organism>
<dbReference type="InterPro" id="IPR027051">
    <property type="entry name" value="XdhC_Rossmann_dom"/>
</dbReference>
<evidence type="ECO:0000259" key="1">
    <source>
        <dbReference type="Pfam" id="PF02625"/>
    </source>
</evidence>
<evidence type="ECO:0008006" key="5">
    <source>
        <dbReference type="Google" id="ProtNLM"/>
    </source>
</evidence>
<comment type="caution">
    <text evidence="3">The sequence shown here is derived from an EMBL/GenBank/DDBJ whole genome shotgun (WGS) entry which is preliminary data.</text>
</comment>
<feature type="domain" description="XdhC- CoxI" evidence="1">
    <location>
        <begin position="24"/>
        <end position="84"/>
    </location>
</feature>
<name>A0ABQ1G786_9GAMM</name>
<keyword evidence="4" id="KW-1185">Reference proteome</keyword>